<gene>
    <name evidence="9" type="ORF">SYK_25990</name>
</gene>
<dbReference type="Pfam" id="PF04055">
    <property type="entry name" value="Radical_SAM"/>
    <property type="match status" value="1"/>
</dbReference>
<protein>
    <submittedName>
        <fullName evidence="9">TIGR01212 family radical SAM protein</fullName>
    </submittedName>
</protein>
<dbReference type="Gene3D" id="3.80.30.20">
    <property type="entry name" value="tm_1862 like domain"/>
    <property type="match status" value="1"/>
</dbReference>
<dbReference type="InterPro" id="IPR032432">
    <property type="entry name" value="Radical_SAM_C"/>
</dbReference>
<evidence type="ECO:0000256" key="2">
    <source>
        <dbReference type="ARBA" id="ARBA00022485"/>
    </source>
</evidence>
<organism evidence="9 10">
    <name type="scientific">Pseudodesulfovibrio nedwellii</name>
    <dbReference type="NCBI Taxonomy" id="2973072"/>
    <lineage>
        <taxon>Bacteria</taxon>
        <taxon>Pseudomonadati</taxon>
        <taxon>Thermodesulfobacteriota</taxon>
        <taxon>Desulfovibrionia</taxon>
        <taxon>Desulfovibrionales</taxon>
        <taxon>Desulfovibrionaceae</taxon>
    </lineage>
</organism>
<dbReference type="InterPro" id="IPR023404">
    <property type="entry name" value="rSAM_horseshoe"/>
</dbReference>
<evidence type="ECO:0000256" key="5">
    <source>
        <dbReference type="ARBA" id="ARBA00023004"/>
    </source>
</evidence>
<dbReference type="PANTHER" id="PTHR11135:SF1">
    <property type="entry name" value="PROTEIN YHCC"/>
    <property type="match status" value="1"/>
</dbReference>
<dbReference type="Pfam" id="PF16199">
    <property type="entry name" value="Radical_SAM_C"/>
    <property type="match status" value="1"/>
</dbReference>
<dbReference type="EMBL" id="AP026709">
    <property type="protein sequence ID" value="BDQ38239.1"/>
    <property type="molecule type" value="Genomic_DNA"/>
</dbReference>
<dbReference type="SFLD" id="SFLDG01086">
    <property type="entry name" value="elongater_protein-like"/>
    <property type="match status" value="1"/>
</dbReference>
<feature type="domain" description="Elp3/MiaA/NifB-like radical SAM core" evidence="8">
    <location>
        <begin position="20"/>
        <end position="254"/>
    </location>
</feature>
<evidence type="ECO:0000256" key="1">
    <source>
        <dbReference type="ARBA" id="ARBA00001966"/>
    </source>
</evidence>
<dbReference type="SUPFAM" id="SSF102114">
    <property type="entry name" value="Radical SAM enzymes"/>
    <property type="match status" value="1"/>
</dbReference>
<feature type="region of interest" description="Disordered" evidence="7">
    <location>
        <begin position="308"/>
        <end position="328"/>
    </location>
</feature>
<dbReference type="InterPro" id="IPR005911">
    <property type="entry name" value="YhcC-like"/>
</dbReference>
<keyword evidence="6" id="KW-0411">Iron-sulfur</keyword>
<evidence type="ECO:0000256" key="4">
    <source>
        <dbReference type="ARBA" id="ARBA00022723"/>
    </source>
</evidence>
<dbReference type="SFLD" id="SFLDS00029">
    <property type="entry name" value="Radical_SAM"/>
    <property type="match status" value="2"/>
</dbReference>
<accession>A0ABN6S4T8</accession>
<reference evidence="9 10" key="1">
    <citation type="submission" date="2022-08" db="EMBL/GenBank/DDBJ databases">
        <title>Genome Sequence of the sulphate-reducing bacterium, Pseudodesulfovibrio sp. SYK.</title>
        <authorList>
            <person name="Kondo R."/>
            <person name="Kataoka T."/>
        </authorList>
    </citation>
    <scope>NUCLEOTIDE SEQUENCE [LARGE SCALE GENOMIC DNA]</scope>
    <source>
        <strain evidence="9 10">SYK</strain>
    </source>
</reference>
<evidence type="ECO:0000313" key="9">
    <source>
        <dbReference type="EMBL" id="BDQ38239.1"/>
    </source>
</evidence>
<evidence type="ECO:0000256" key="7">
    <source>
        <dbReference type="SAM" id="MobiDB-lite"/>
    </source>
</evidence>
<sequence>MHRTFSLSTYMRQRFGQRVQKIPLDAGFSCPNRDGTISRQGCVFCNPLGSGSGMRERGLSLTEQWAFWRDIHLGTHGIELYTAYLQSYSNTYGPVEKLAQTLTALDGLPGLKSLALGTRPDCLDAEKLDLLAEQKDALGLAEVVLELGLQSSNNATLTHINRGHDAAVFAEATEAAVARGLNVVAHVMAGLPTSEGREGQEELLATIEYLDALPIHGIKFHNVYVCRGTQLARWFEGGQYVPMTQAEFLENLSEAIMHLDPKIVIHRLNGNPQKGELLAPDWAANMRGMHNAIRAYFKKNDVWQGKKNGAEDGPPEWFSPDFERGRLS</sequence>
<comment type="cofactor">
    <cofactor evidence="1">
        <name>[4Fe-4S] cluster</name>
        <dbReference type="ChEBI" id="CHEBI:49883"/>
    </cofactor>
</comment>
<dbReference type="NCBIfam" id="TIGR01212">
    <property type="entry name" value="TIGR01212 family radical SAM protein"/>
    <property type="match status" value="1"/>
</dbReference>
<dbReference type="RefSeq" id="WP_281760742.1">
    <property type="nucleotide sequence ID" value="NZ_AP026709.1"/>
</dbReference>
<dbReference type="PANTHER" id="PTHR11135">
    <property type="entry name" value="HISTONE ACETYLTRANSFERASE-RELATED"/>
    <property type="match status" value="1"/>
</dbReference>
<keyword evidence="2" id="KW-0004">4Fe-4S</keyword>
<dbReference type="Proteomes" id="UP001317742">
    <property type="component" value="Chromosome"/>
</dbReference>
<dbReference type="SMART" id="SM00729">
    <property type="entry name" value="Elp3"/>
    <property type="match status" value="1"/>
</dbReference>
<dbReference type="InterPro" id="IPR039661">
    <property type="entry name" value="ELP3"/>
</dbReference>
<keyword evidence="3" id="KW-0949">S-adenosyl-L-methionine</keyword>
<keyword evidence="4" id="KW-0479">Metal-binding</keyword>
<keyword evidence="10" id="KW-1185">Reference proteome</keyword>
<evidence type="ECO:0000313" key="10">
    <source>
        <dbReference type="Proteomes" id="UP001317742"/>
    </source>
</evidence>
<dbReference type="InterPro" id="IPR058240">
    <property type="entry name" value="rSAM_sf"/>
</dbReference>
<dbReference type="InterPro" id="IPR006638">
    <property type="entry name" value="Elp3/MiaA/NifB-like_rSAM"/>
</dbReference>
<keyword evidence="5" id="KW-0408">Iron</keyword>
<proteinExistence type="predicted"/>
<dbReference type="InterPro" id="IPR007197">
    <property type="entry name" value="rSAM"/>
</dbReference>
<evidence type="ECO:0000256" key="3">
    <source>
        <dbReference type="ARBA" id="ARBA00022691"/>
    </source>
</evidence>
<evidence type="ECO:0000256" key="6">
    <source>
        <dbReference type="ARBA" id="ARBA00023014"/>
    </source>
</evidence>
<dbReference type="SFLD" id="SFLDG01091">
    <property type="entry name" value="uncharacterized_CHP01210-like"/>
    <property type="match status" value="1"/>
</dbReference>
<name>A0ABN6S4T8_9BACT</name>
<evidence type="ECO:0000259" key="8">
    <source>
        <dbReference type="SMART" id="SM00729"/>
    </source>
</evidence>